<dbReference type="Proteomes" id="UP001212841">
    <property type="component" value="Unassembled WGS sequence"/>
</dbReference>
<evidence type="ECO:0000313" key="2">
    <source>
        <dbReference type="EMBL" id="KAJ3047611.1"/>
    </source>
</evidence>
<feature type="compositionally biased region" description="Basic and acidic residues" evidence="1">
    <location>
        <begin position="152"/>
        <end position="175"/>
    </location>
</feature>
<sequence>IAVIFVAGTTLHQPHRYIPIYTKSLNFPYQPPGHLLPKPPDAFDPIPEKQSKAGYLCFSHAVRVRNVYANRRLHPEDPHLDPGAAYTRPYLSPVKNVSLVIELPKEEKEKLMVLHRQYWAGYRYEDGKKVSFGQEGLGGDRSGKGADNNGEGDGKKLDKVNHESEDGGGDRAGKEGAKVGSGAFYGYQTFSELVQASLEVDEEDNSDGDDEIEEVPVVELEELFYDDEEQEIGLPVVRGEDLDGAKWWNRLILRKGFHVVA</sequence>
<accession>A0AAD5S8U2</accession>
<comment type="caution">
    <text evidence="2">The sequence shown here is derived from an EMBL/GenBank/DDBJ whole genome shotgun (WGS) entry which is preliminary data.</text>
</comment>
<reference evidence="2" key="1">
    <citation type="submission" date="2020-05" db="EMBL/GenBank/DDBJ databases">
        <title>Phylogenomic resolution of chytrid fungi.</title>
        <authorList>
            <person name="Stajich J.E."/>
            <person name="Amses K."/>
            <person name="Simmons R."/>
            <person name="Seto K."/>
            <person name="Myers J."/>
            <person name="Bonds A."/>
            <person name="Quandt C.A."/>
            <person name="Barry K."/>
            <person name="Liu P."/>
            <person name="Grigoriev I."/>
            <person name="Longcore J.E."/>
            <person name="James T.Y."/>
        </authorList>
    </citation>
    <scope>NUCLEOTIDE SEQUENCE</scope>
    <source>
        <strain evidence="2">JEL0318</strain>
    </source>
</reference>
<protein>
    <submittedName>
        <fullName evidence="2">Uncharacterized protein</fullName>
    </submittedName>
</protein>
<feature type="region of interest" description="Disordered" evidence="1">
    <location>
        <begin position="134"/>
        <end position="175"/>
    </location>
</feature>
<keyword evidence="3" id="KW-1185">Reference proteome</keyword>
<evidence type="ECO:0000256" key="1">
    <source>
        <dbReference type="SAM" id="MobiDB-lite"/>
    </source>
</evidence>
<proteinExistence type="predicted"/>
<dbReference type="AlphaFoldDB" id="A0AAD5S8U2"/>
<organism evidence="2 3">
    <name type="scientific">Rhizophlyctis rosea</name>
    <dbReference type="NCBI Taxonomy" id="64517"/>
    <lineage>
        <taxon>Eukaryota</taxon>
        <taxon>Fungi</taxon>
        <taxon>Fungi incertae sedis</taxon>
        <taxon>Chytridiomycota</taxon>
        <taxon>Chytridiomycota incertae sedis</taxon>
        <taxon>Chytridiomycetes</taxon>
        <taxon>Rhizophlyctidales</taxon>
        <taxon>Rhizophlyctidaceae</taxon>
        <taxon>Rhizophlyctis</taxon>
    </lineage>
</organism>
<evidence type="ECO:0000313" key="3">
    <source>
        <dbReference type="Proteomes" id="UP001212841"/>
    </source>
</evidence>
<feature type="non-terminal residue" evidence="2">
    <location>
        <position position="1"/>
    </location>
</feature>
<gene>
    <name evidence="2" type="ORF">HK097_011389</name>
</gene>
<dbReference type="EMBL" id="JADGJD010000931">
    <property type="protein sequence ID" value="KAJ3047611.1"/>
    <property type="molecule type" value="Genomic_DNA"/>
</dbReference>
<name>A0AAD5S8U2_9FUNG</name>